<feature type="region of interest" description="Disordered" evidence="10">
    <location>
        <begin position="816"/>
        <end position="856"/>
    </location>
</feature>
<dbReference type="GO" id="GO:0005789">
    <property type="term" value="C:endoplasmic reticulum membrane"/>
    <property type="evidence" value="ECO:0007669"/>
    <property type="project" value="UniProtKB-SubCell"/>
</dbReference>
<protein>
    <submittedName>
        <fullName evidence="11">Autophagy-related protein 2 homolog B-like</fullName>
    </submittedName>
</protein>
<feature type="compositionally biased region" description="Acidic residues" evidence="10">
    <location>
        <begin position="821"/>
        <end position="839"/>
    </location>
</feature>
<feature type="region of interest" description="Disordered" evidence="10">
    <location>
        <begin position="1500"/>
        <end position="1536"/>
    </location>
</feature>
<keyword evidence="7" id="KW-0472">Membrane</keyword>
<dbReference type="GO" id="GO:0061709">
    <property type="term" value="P:reticulophagy"/>
    <property type="evidence" value="ECO:0007669"/>
    <property type="project" value="TreeGrafter"/>
</dbReference>
<dbReference type="PANTHER" id="PTHR13190">
    <property type="entry name" value="AUTOPHAGY-RELATED 2, ISOFORM A"/>
    <property type="match status" value="1"/>
</dbReference>
<evidence type="ECO:0000256" key="10">
    <source>
        <dbReference type="SAM" id="MobiDB-lite"/>
    </source>
</evidence>
<evidence type="ECO:0000313" key="12">
    <source>
        <dbReference type="Proteomes" id="UP000472270"/>
    </source>
</evidence>
<reference evidence="11" key="1">
    <citation type="submission" date="2025-08" db="UniProtKB">
        <authorList>
            <consortium name="Ensembl"/>
        </authorList>
    </citation>
    <scope>IDENTIFICATION</scope>
</reference>
<gene>
    <name evidence="11" type="primary">LOC107738272</name>
</gene>
<comment type="catalytic activity">
    <reaction evidence="9">
        <text>a 1,2-diacyl-sn-glycero-3-phosphoethanolamine(in) = a 1,2-diacyl-sn-glycero-3-phosphoethanolamine(out)</text>
        <dbReference type="Rhea" id="RHEA:38895"/>
        <dbReference type="ChEBI" id="CHEBI:64612"/>
    </reaction>
</comment>
<dbReference type="InterPro" id="IPR026849">
    <property type="entry name" value="ATG2"/>
</dbReference>
<feature type="compositionally biased region" description="Polar residues" evidence="10">
    <location>
        <begin position="1512"/>
        <end position="1521"/>
    </location>
</feature>
<dbReference type="GO" id="GO:0061723">
    <property type="term" value="P:glycophagy"/>
    <property type="evidence" value="ECO:0007669"/>
    <property type="project" value="TreeGrafter"/>
</dbReference>
<organism evidence="11 12">
    <name type="scientific">Sinocyclocheilus rhinocerous</name>
    <dbReference type="NCBI Taxonomy" id="307959"/>
    <lineage>
        <taxon>Eukaryota</taxon>
        <taxon>Metazoa</taxon>
        <taxon>Chordata</taxon>
        <taxon>Craniata</taxon>
        <taxon>Vertebrata</taxon>
        <taxon>Euteleostomi</taxon>
        <taxon>Actinopterygii</taxon>
        <taxon>Neopterygii</taxon>
        <taxon>Teleostei</taxon>
        <taxon>Ostariophysi</taxon>
        <taxon>Cypriniformes</taxon>
        <taxon>Cyprinidae</taxon>
        <taxon>Cyprininae</taxon>
        <taxon>Sinocyclocheilus</taxon>
    </lineage>
</organism>
<evidence type="ECO:0000256" key="4">
    <source>
        <dbReference type="ARBA" id="ARBA00022448"/>
    </source>
</evidence>
<proteinExistence type="inferred from homology"/>
<feature type="compositionally biased region" description="Basic and acidic residues" evidence="10">
    <location>
        <begin position="840"/>
        <end position="853"/>
    </location>
</feature>
<keyword evidence="6" id="KW-0445">Lipid transport</keyword>
<keyword evidence="12" id="KW-1185">Reference proteome</keyword>
<comment type="subcellular location">
    <subcellularLocation>
        <location evidence="1">Endoplasmic reticulum membrane</location>
        <topology evidence="1">Peripheral membrane protein</topology>
    </subcellularLocation>
    <subcellularLocation>
        <location evidence="2">Preautophagosomal structure membrane</location>
        <topology evidence="2">Peripheral membrane protein</topology>
    </subcellularLocation>
</comment>
<dbReference type="GO" id="GO:0032266">
    <property type="term" value="F:phosphatidylinositol-3-phosphate binding"/>
    <property type="evidence" value="ECO:0007669"/>
    <property type="project" value="TreeGrafter"/>
</dbReference>
<keyword evidence="5" id="KW-0256">Endoplasmic reticulum</keyword>
<evidence type="ECO:0000256" key="6">
    <source>
        <dbReference type="ARBA" id="ARBA00023055"/>
    </source>
</evidence>
<dbReference type="Pfam" id="PF13329">
    <property type="entry name" value="ATG2_CAD"/>
    <property type="match status" value="2"/>
</dbReference>
<evidence type="ECO:0000256" key="8">
    <source>
        <dbReference type="ARBA" id="ARBA00024479"/>
    </source>
</evidence>
<evidence type="ECO:0000256" key="3">
    <source>
        <dbReference type="ARBA" id="ARBA00009714"/>
    </source>
</evidence>
<feature type="compositionally biased region" description="Basic and acidic residues" evidence="10">
    <location>
        <begin position="1367"/>
        <end position="1378"/>
    </location>
</feature>
<dbReference type="GO" id="GO:0006869">
    <property type="term" value="P:lipid transport"/>
    <property type="evidence" value="ECO:0007669"/>
    <property type="project" value="UniProtKB-KW"/>
</dbReference>
<dbReference type="GO" id="GO:0034045">
    <property type="term" value="C:phagophore assembly site membrane"/>
    <property type="evidence" value="ECO:0007669"/>
    <property type="project" value="UniProtKB-SubCell"/>
</dbReference>
<dbReference type="Ensembl" id="ENSSRHT00000085301.1">
    <property type="protein sequence ID" value="ENSSRHP00000083058.1"/>
    <property type="gene ID" value="ENSSRHG00000041032.1"/>
</dbReference>
<dbReference type="GO" id="GO:0061908">
    <property type="term" value="C:phagophore"/>
    <property type="evidence" value="ECO:0007669"/>
    <property type="project" value="TreeGrafter"/>
</dbReference>
<name>A0A673LZ93_9TELE</name>
<comment type="similarity">
    <text evidence="3">Belongs to the ATG2 family.</text>
</comment>
<dbReference type="GO" id="GO:0000045">
    <property type="term" value="P:autophagosome assembly"/>
    <property type="evidence" value="ECO:0007669"/>
    <property type="project" value="TreeGrafter"/>
</dbReference>
<evidence type="ECO:0000256" key="5">
    <source>
        <dbReference type="ARBA" id="ARBA00022824"/>
    </source>
</evidence>
<dbReference type="GO" id="GO:0034727">
    <property type="term" value="P:piecemeal microautophagy of the nucleus"/>
    <property type="evidence" value="ECO:0007669"/>
    <property type="project" value="TreeGrafter"/>
</dbReference>
<dbReference type="PANTHER" id="PTHR13190:SF20">
    <property type="entry name" value="AUTOPHAGY-RELATED PROTEIN 2 HOMOLOG B"/>
    <property type="match status" value="1"/>
</dbReference>
<keyword evidence="4" id="KW-0813">Transport</keyword>
<evidence type="ECO:0000256" key="9">
    <source>
        <dbReference type="ARBA" id="ARBA00024615"/>
    </source>
</evidence>
<evidence type="ECO:0000313" key="11">
    <source>
        <dbReference type="Ensembl" id="ENSSRHP00000083058.1"/>
    </source>
</evidence>
<reference evidence="11" key="2">
    <citation type="submission" date="2025-09" db="UniProtKB">
        <authorList>
            <consortium name="Ensembl"/>
        </authorList>
    </citation>
    <scope>IDENTIFICATION</scope>
</reference>
<dbReference type="GO" id="GO:0043495">
    <property type="term" value="F:protein-membrane adaptor activity"/>
    <property type="evidence" value="ECO:0007669"/>
    <property type="project" value="TreeGrafter"/>
</dbReference>
<dbReference type="Proteomes" id="UP000472270">
    <property type="component" value="Unassembled WGS sequence"/>
</dbReference>
<evidence type="ECO:0000256" key="2">
    <source>
        <dbReference type="ARBA" id="ARBA00004623"/>
    </source>
</evidence>
<sequence length="1767" mass="198487">MPWPFSESIKKRACRYLLHRYLGNFLQEKLSLDQLSLDLYQGTGSLAQVPLDKWSLNEILESVDAPFEVSEGFIQAISLTVPWASLLQDNCALEVRGLEMVFRPRPRMASGMEPMCWSSFMTSSMQLAKECLSQRLTDDQGESLQPLEGLEKFAETIETVLRRVKVTFVDTVLRMEHVPENSKTGIALELRINKMVYFDESVEEGSSVNIHQPTTFAHKNLTLEGAYVFWDEFSESLAKTYVLYTLKETEPKLSPSWNPKIICEPHPQFPEPVSSSTLFEPVQVGCLSGKLELSVVLKQNEAMPGAKVGTYTVPHSYKYTVALILSFYKNIAQICLPSFEWSAIGKDRKSRPMQQEDEYRLHMELNRCLKKDTITVANDQDLFESQTTRTVSSREDVFFSMADMDMSHSLSSLPPLGDPPTVDLDLSVNSNYSASLGESFHIFPEILSLHTSCSGHCDESRPELVLRLTVGSLCLSVLHIDPLPPPDSSRSHLAPMASEFFRILSVNQLPAGSFLQSRTVFDKACPHDHLRFIGQGLKVTYKHCQGSSVRTLNTDLSLSQVELLECLYSTDSHTTQSGAQYTEVFFSSSDSPPPVCLHLLYKLTERRGPQGGQVRLSTIPRKAELQVELGKVRSECDVSIVDRLNSLLQPQKLVTTEMMASHMYTSYNKHVSLHKAFAEVFLDDSRTPAHCHVSMSINAPLLVLVVRFPIPDLRSDQERGPWFKKSLQKELLQLELEDLELKTEFTGGNSSEQTKMELTFKELNGSFQEDKDHPAARFLRVANTMEEDMTSSDCGKFDWPRVVLKVNPMAVRSILERVTAEEEEEEADGHSQEEEEEEEGAAHSLKDVCDFGKPEPSPFSSRRVMYENEEMVIPGDVVEMTEFQEKTMSNSLYILELFFPNVQLSLPNKGFYEKLHNRINNDLLLWEPTAPSPVETVENIPYGVGLSVASQLINTYSKDSFSQFRSTGPEEEESGSEEEILQYYTPAELGYRNRRKKRSKMQPKNSQSLFSIILSVNHGLLALHTQLKQDDNSVSPKKHGEFWMEVKNGTLFGVTQHEGFKDQHYVCFHTSQACLYHHVDGDAPEWSVNLPCRTRPHWLEPVMYASESAPERASPSEGLSLEPHSMLSVAVKISSHNTERNVKEFLIAIGMRGVTLEHRVVSSSLGWYDQIVDFLNVSDEPVLGYTPPSSVSTLHLHLWSCSLDYRPLYLPVRSLLTVETFSISSSVSLDHSSSSLRIILDDAALFLSDKINAVSVNLARGEESCTSVHSETRTRWFELRCSSDVIHIRTCADSCAALMNLIQYIASYGDLLPPSGLEAKRRRTKQRVKVSSHPPAQAPLLPEAEQQILQDLMSDAMEETDSLQSVNEDHSHDHEPPHSDLFLFPDESGNLGQEPSPTYPVLHSPLISPPAPSLLHDTDDFCILDTPGSRVLEKDEEPVVKKLISEPILVREEHFSVPLEGSSSNRGPLHFPVPEIRYLVKEISVVWHLYGGKDFGGGALSSSPARSRGCTPHSSPSQTPVKQVRRGSRAGGGWGRNPGVLMEIQLSKVRFQHEVYPQAPETGVLTEQPVSRQVFSVQDLEIRDRLASSMMNKFLYLYSSKEMPRKAHSNMLTVRAMHMCPEAGQAPQECCLRVSLMPLRLNIDQDALFFLKDFFTSLAAEVELFSPPEQEVFCVSVKKPPVPEVSCNFSKYNGAAGQEPAPIISVPTQNRASPSLVRTCSQDSTAETDTASTSFTDQPIFFRCVRGSERHICWYCDWTDTTELLGA</sequence>
<feature type="region of interest" description="Disordered" evidence="10">
    <location>
        <begin position="1319"/>
        <end position="1343"/>
    </location>
</feature>
<feature type="region of interest" description="Disordered" evidence="10">
    <location>
        <begin position="1359"/>
        <end position="1383"/>
    </location>
</feature>
<evidence type="ECO:0000256" key="1">
    <source>
        <dbReference type="ARBA" id="ARBA00004406"/>
    </source>
</evidence>
<evidence type="ECO:0000256" key="7">
    <source>
        <dbReference type="ARBA" id="ARBA00023136"/>
    </source>
</evidence>
<accession>A0A673LZ93</accession>
<comment type="catalytic activity">
    <reaction evidence="8">
        <text>a 1,2-diacyl-sn-glycero-3-phospho-L-serine(in) = a 1,2-diacyl-sn-glycero-3-phospho-L-serine(out)</text>
        <dbReference type="Rhea" id="RHEA:38663"/>
        <dbReference type="ChEBI" id="CHEBI:57262"/>
    </reaction>
</comment>
<feature type="compositionally biased region" description="Low complexity" evidence="10">
    <location>
        <begin position="1334"/>
        <end position="1343"/>
    </location>
</feature>
<feature type="compositionally biased region" description="Basic residues" evidence="10">
    <location>
        <begin position="1320"/>
        <end position="1330"/>
    </location>
</feature>
<dbReference type="GO" id="GO:0000422">
    <property type="term" value="P:autophagy of mitochondrion"/>
    <property type="evidence" value="ECO:0007669"/>
    <property type="project" value="TreeGrafter"/>
</dbReference>